<feature type="compositionally biased region" description="Polar residues" evidence="7">
    <location>
        <begin position="459"/>
        <end position="491"/>
    </location>
</feature>
<evidence type="ECO:0000256" key="1">
    <source>
        <dbReference type="ARBA" id="ARBA00001182"/>
    </source>
</evidence>
<dbReference type="PANTHER" id="PTHR45815:SF3">
    <property type="entry name" value="PROTEIN DISULFIDE-ISOMERASE A6"/>
    <property type="match status" value="1"/>
</dbReference>
<dbReference type="PROSITE" id="PS00194">
    <property type="entry name" value="THIOREDOXIN_1"/>
    <property type="match status" value="1"/>
</dbReference>
<dbReference type="AlphaFoldDB" id="A0AAJ0BH00"/>
<organism evidence="10 11">
    <name type="scientific">Echria macrotheca</name>
    <dbReference type="NCBI Taxonomy" id="438768"/>
    <lineage>
        <taxon>Eukaryota</taxon>
        <taxon>Fungi</taxon>
        <taxon>Dikarya</taxon>
        <taxon>Ascomycota</taxon>
        <taxon>Pezizomycotina</taxon>
        <taxon>Sordariomycetes</taxon>
        <taxon>Sordariomycetidae</taxon>
        <taxon>Sordariales</taxon>
        <taxon>Schizotheciaceae</taxon>
        <taxon>Echria</taxon>
    </lineage>
</organism>
<keyword evidence="11" id="KW-1185">Reference proteome</keyword>
<comment type="caution">
    <text evidence="10">The sequence shown here is derived from an EMBL/GenBank/DDBJ whole genome shotgun (WGS) entry which is preliminary data.</text>
</comment>
<sequence>MHHPTLCAVAVGILSALPGAQAGLYTKKSPVLQVDAKDYDRLIVKSNHTSIVEFYAPWCGHCQNLKPAYEKAAKNLEGLAKVAAVNCDEDPNKQFCGTMGVQGFPTLKIVRPKKGGGRPMVEDYQGQRTASAIVEAVVSKIPNNVVKIEDKSLDKFLSDKNETAKAILFTEKGTTSALMKALAIDFLDIITIGQARNKEAKTVETFGVQKFPTLILLPGGDSPRIVYDGEIKKEAMVKFLSQAGEPNPDPAPLKSKPKSKEDKKEKKEKKASSSKTKTSASETSSATSEPEPETKTQQAPVIVETALPIPTINTREKLIKECLTDKSHTCVLAFVSSPDDDAAKKALEGLSSLAFKHSQSKRHLFPFYEVPKSNEGASSLLKALDLSGDIEIIAINARRGWWRHYQGADFSHASLESWIDAIRMSEGVKKKLPEGIVAISVEEKTAEATPEASSEATPDATTSASSENATPVTPEASSGDASVSAESTSTKGADPTVEPETAAETPIIHEEL</sequence>
<evidence type="ECO:0000256" key="3">
    <source>
        <dbReference type="ARBA" id="ARBA00012723"/>
    </source>
</evidence>
<evidence type="ECO:0000256" key="4">
    <source>
        <dbReference type="ARBA" id="ARBA00023157"/>
    </source>
</evidence>
<feature type="compositionally biased region" description="Low complexity" evidence="7">
    <location>
        <begin position="447"/>
        <end position="458"/>
    </location>
</feature>
<feature type="signal peptide" evidence="8">
    <location>
        <begin position="1"/>
        <end position="22"/>
    </location>
</feature>
<dbReference type="Proteomes" id="UP001239445">
    <property type="component" value="Unassembled WGS sequence"/>
</dbReference>
<dbReference type="Gene3D" id="3.40.30.10">
    <property type="entry name" value="Glutaredoxin"/>
    <property type="match status" value="2"/>
</dbReference>
<reference evidence="10" key="1">
    <citation type="submission" date="2023-06" db="EMBL/GenBank/DDBJ databases">
        <title>Genome-scale phylogeny and comparative genomics of the fungal order Sordariales.</title>
        <authorList>
            <consortium name="Lawrence Berkeley National Laboratory"/>
            <person name="Hensen N."/>
            <person name="Bonometti L."/>
            <person name="Westerberg I."/>
            <person name="Brannstrom I.O."/>
            <person name="Guillou S."/>
            <person name="Cros-Aarteil S."/>
            <person name="Calhoun S."/>
            <person name="Haridas S."/>
            <person name="Kuo A."/>
            <person name="Mondo S."/>
            <person name="Pangilinan J."/>
            <person name="Riley R."/>
            <person name="Labutti K."/>
            <person name="Andreopoulos B."/>
            <person name="Lipzen A."/>
            <person name="Chen C."/>
            <person name="Yanf M."/>
            <person name="Daum C."/>
            <person name="Ng V."/>
            <person name="Clum A."/>
            <person name="Steindorff A."/>
            <person name="Ohm R."/>
            <person name="Martin F."/>
            <person name="Silar P."/>
            <person name="Natvig D."/>
            <person name="Lalanne C."/>
            <person name="Gautier V."/>
            <person name="Ament-Velasquez S.L."/>
            <person name="Kruys A."/>
            <person name="Hutchinson M.I."/>
            <person name="Powell A.J."/>
            <person name="Barry K."/>
            <person name="Miller A.N."/>
            <person name="Grigoriev I.V."/>
            <person name="Debuchy R."/>
            <person name="Gladieux P."/>
            <person name="Thoren M.H."/>
            <person name="Johannesson H."/>
        </authorList>
    </citation>
    <scope>NUCLEOTIDE SEQUENCE</scope>
    <source>
        <strain evidence="10">PSN4</strain>
    </source>
</reference>
<dbReference type="Pfam" id="PF24541">
    <property type="entry name" value="Thioredox_PDIA6_C"/>
    <property type="match status" value="1"/>
</dbReference>
<dbReference type="EC" id="5.3.4.1" evidence="3"/>
<feature type="region of interest" description="Disordered" evidence="7">
    <location>
        <begin position="242"/>
        <end position="302"/>
    </location>
</feature>
<comment type="subcellular location">
    <subcellularLocation>
        <location evidence="2">Endoplasmic reticulum lumen</location>
    </subcellularLocation>
</comment>
<keyword evidence="5" id="KW-0413">Isomerase</keyword>
<proteinExistence type="predicted"/>
<gene>
    <name evidence="10" type="ORF">QBC47DRAFT_411853</name>
</gene>
<dbReference type="InterPro" id="IPR057305">
    <property type="entry name" value="Thioredox_PDIA6_C"/>
</dbReference>
<dbReference type="SUPFAM" id="SSF52833">
    <property type="entry name" value="Thioredoxin-like"/>
    <property type="match status" value="2"/>
</dbReference>
<dbReference type="GO" id="GO:0003756">
    <property type="term" value="F:protein disulfide isomerase activity"/>
    <property type="evidence" value="ECO:0007669"/>
    <property type="project" value="UniProtKB-EC"/>
</dbReference>
<feature type="domain" description="Thioredoxin" evidence="9">
    <location>
        <begin position="16"/>
        <end position="143"/>
    </location>
</feature>
<dbReference type="PROSITE" id="PS51352">
    <property type="entry name" value="THIOREDOXIN_2"/>
    <property type="match status" value="1"/>
</dbReference>
<evidence type="ECO:0000256" key="2">
    <source>
        <dbReference type="ARBA" id="ARBA00004319"/>
    </source>
</evidence>
<feature type="chain" id="PRO_5042559193" description="protein disulfide-isomerase" evidence="8">
    <location>
        <begin position="23"/>
        <end position="512"/>
    </location>
</feature>
<comment type="catalytic activity">
    <reaction evidence="1">
        <text>Catalyzes the rearrangement of -S-S- bonds in proteins.</text>
        <dbReference type="EC" id="5.3.4.1"/>
    </reaction>
</comment>
<dbReference type="InterPro" id="IPR036249">
    <property type="entry name" value="Thioredoxin-like_sf"/>
</dbReference>
<keyword evidence="4" id="KW-1015">Disulfide bond</keyword>
<evidence type="ECO:0000313" key="10">
    <source>
        <dbReference type="EMBL" id="KAK1757750.1"/>
    </source>
</evidence>
<dbReference type="CDD" id="cd03002">
    <property type="entry name" value="PDI_a_MPD1_like"/>
    <property type="match status" value="1"/>
</dbReference>
<feature type="compositionally biased region" description="Basic and acidic residues" evidence="7">
    <location>
        <begin position="258"/>
        <end position="271"/>
    </location>
</feature>
<dbReference type="GO" id="GO:0034976">
    <property type="term" value="P:response to endoplasmic reticulum stress"/>
    <property type="evidence" value="ECO:0007669"/>
    <property type="project" value="TreeGrafter"/>
</dbReference>
<evidence type="ECO:0000256" key="5">
    <source>
        <dbReference type="ARBA" id="ARBA00023235"/>
    </source>
</evidence>
<evidence type="ECO:0000256" key="7">
    <source>
        <dbReference type="SAM" id="MobiDB-lite"/>
    </source>
</evidence>
<dbReference type="GO" id="GO:0005788">
    <property type="term" value="C:endoplasmic reticulum lumen"/>
    <property type="evidence" value="ECO:0007669"/>
    <property type="project" value="UniProtKB-SubCell"/>
</dbReference>
<dbReference type="InterPro" id="IPR017937">
    <property type="entry name" value="Thioredoxin_CS"/>
</dbReference>
<evidence type="ECO:0000259" key="9">
    <source>
        <dbReference type="PROSITE" id="PS51352"/>
    </source>
</evidence>
<evidence type="ECO:0000256" key="6">
    <source>
        <dbReference type="ARBA" id="ARBA00023284"/>
    </source>
</evidence>
<dbReference type="GO" id="GO:0015035">
    <property type="term" value="F:protein-disulfide reductase activity"/>
    <property type="evidence" value="ECO:0007669"/>
    <property type="project" value="TreeGrafter"/>
</dbReference>
<dbReference type="Pfam" id="PF00085">
    <property type="entry name" value="Thioredoxin"/>
    <property type="match status" value="1"/>
</dbReference>
<dbReference type="InterPro" id="IPR013766">
    <property type="entry name" value="Thioredoxin_domain"/>
</dbReference>
<evidence type="ECO:0000313" key="11">
    <source>
        <dbReference type="Proteomes" id="UP001239445"/>
    </source>
</evidence>
<accession>A0AAJ0BH00</accession>
<keyword evidence="6" id="KW-0676">Redox-active center</keyword>
<dbReference type="PRINTS" id="PR00421">
    <property type="entry name" value="THIOREDOXIN"/>
</dbReference>
<dbReference type="PANTHER" id="PTHR45815">
    <property type="entry name" value="PROTEIN DISULFIDE-ISOMERASE A6"/>
    <property type="match status" value="1"/>
</dbReference>
<protein>
    <recommendedName>
        <fullName evidence="3">protein disulfide-isomerase</fullName>
        <ecNumber evidence="3">5.3.4.1</ecNumber>
    </recommendedName>
</protein>
<evidence type="ECO:0000256" key="8">
    <source>
        <dbReference type="SAM" id="SignalP"/>
    </source>
</evidence>
<feature type="compositionally biased region" description="Low complexity" evidence="7">
    <location>
        <begin position="273"/>
        <end position="289"/>
    </location>
</feature>
<feature type="region of interest" description="Disordered" evidence="7">
    <location>
        <begin position="443"/>
        <end position="512"/>
    </location>
</feature>
<dbReference type="EMBL" id="MU839830">
    <property type="protein sequence ID" value="KAK1757750.1"/>
    <property type="molecule type" value="Genomic_DNA"/>
</dbReference>
<keyword evidence="8" id="KW-0732">Signal</keyword>
<name>A0AAJ0BH00_9PEZI</name>